<dbReference type="Pfam" id="PF00005">
    <property type="entry name" value="ABC_tran"/>
    <property type="match status" value="1"/>
</dbReference>
<evidence type="ECO:0000259" key="5">
    <source>
        <dbReference type="PROSITE" id="PS50893"/>
    </source>
</evidence>
<dbReference type="SUPFAM" id="SSF52540">
    <property type="entry name" value="P-loop containing nucleoside triphosphate hydrolases"/>
    <property type="match status" value="1"/>
</dbReference>
<dbReference type="InterPro" id="IPR003593">
    <property type="entry name" value="AAA+_ATPase"/>
</dbReference>
<dbReference type="GO" id="GO:0022857">
    <property type="term" value="F:transmembrane transporter activity"/>
    <property type="evidence" value="ECO:0007669"/>
    <property type="project" value="UniProtKB-ARBA"/>
</dbReference>
<reference evidence="6" key="2">
    <citation type="journal article" date="2021" name="Microbiome">
        <title>Successional dynamics and alternative stable states in a saline activated sludge microbial community over 9 years.</title>
        <authorList>
            <person name="Wang Y."/>
            <person name="Ye J."/>
            <person name="Ju F."/>
            <person name="Liu L."/>
            <person name="Boyd J.A."/>
            <person name="Deng Y."/>
            <person name="Parks D.H."/>
            <person name="Jiang X."/>
            <person name="Yin X."/>
            <person name="Woodcroft B.J."/>
            <person name="Tyson G.W."/>
            <person name="Hugenholtz P."/>
            <person name="Polz M.F."/>
            <person name="Zhang T."/>
        </authorList>
    </citation>
    <scope>NUCLEOTIDE SEQUENCE</scope>
    <source>
        <strain evidence="6">HKST-UBA03</strain>
    </source>
</reference>
<evidence type="ECO:0000256" key="4">
    <source>
        <dbReference type="ARBA" id="ARBA00022840"/>
    </source>
</evidence>
<dbReference type="AlphaFoldDB" id="A0A955LJN4"/>
<dbReference type="CDD" id="cd03255">
    <property type="entry name" value="ABC_MJ0796_LolCDE_FtsE"/>
    <property type="match status" value="1"/>
</dbReference>
<keyword evidence="3" id="KW-0547">Nucleotide-binding</keyword>
<dbReference type="InterPro" id="IPR017871">
    <property type="entry name" value="ABC_transporter-like_CS"/>
</dbReference>
<dbReference type="GO" id="GO:0098796">
    <property type="term" value="C:membrane protein complex"/>
    <property type="evidence" value="ECO:0007669"/>
    <property type="project" value="UniProtKB-ARBA"/>
</dbReference>
<dbReference type="Gene3D" id="3.40.50.300">
    <property type="entry name" value="P-loop containing nucleotide triphosphate hydrolases"/>
    <property type="match status" value="1"/>
</dbReference>
<dbReference type="FunFam" id="3.40.50.300:FF:000032">
    <property type="entry name" value="Export ABC transporter ATP-binding protein"/>
    <property type="match status" value="1"/>
</dbReference>
<dbReference type="GO" id="GO:0005524">
    <property type="term" value="F:ATP binding"/>
    <property type="evidence" value="ECO:0007669"/>
    <property type="project" value="UniProtKB-KW"/>
</dbReference>
<proteinExistence type="inferred from homology"/>
<gene>
    <name evidence="6" type="ORF">KC614_00345</name>
</gene>
<dbReference type="InterPro" id="IPR003439">
    <property type="entry name" value="ABC_transporter-like_ATP-bd"/>
</dbReference>
<feature type="domain" description="ABC transporter" evidence="5">
    <location>
        <begin position="8"/>
        <end position="238"/>
    </location>
</feature>
<name>A0A955LJN4_UNCKA</name>
<comment type="caution">
    <text evidence="6">The sequence shown here is derived from an EMBL/GenBank/DDBJ whole genome shotgun (WGS) entry which is preliminary data.</text>
</comment>
<dbReference type="GO" id="GO:0016887">
    <property type="term" value="F:ATP hydrolysis activity"/>
    <property type="evidence" value="ECO:0007669"/>
    <property type="project" value="InterPro"/>
</dbReference>
<sequence>MASDSPIISLKNVSKEYQVGDFEVTALDDVSLEVTSGEFIIILGPSGSGKTTLLNVIGGLDSPTDGTVVVNGNEIQNLKDKELTEFRRHNIGFIFQFFNLLPTLSAEENIALVDELTSDEELKPQDMIDAVGLLERKDHFPSQLSGGEQQRIAIARALVKNTPIMLCDEPTGELDFETGIKILKLLRRLNKEYKKTFLIVTHNAALAPIADRVIKLRSGKITDDERNENPIDPENVSW</sequence>
<reference evidence="6" key="1">
    <citation type="submission" date="2020-04" db="EMBL/GenBank/DDBJ databases">
        <authorList>
            <person name="Zhang T."/>
        </authorList>
    </citation>
    <scope>NUCLEOTIDE SEQUENCE</scope>
    <source>
        <strain evidence="6">HKST-UBA03</strain>
    </source>
</reference>
<dbReference type="Proteomes" id="UP000751518">
    <property type="component" value="Unassembled WGS sequence"/>
</dbReference>
<evidence type="ECO:0000256" key="1">
    <source>
        <dbReference type="ARBA" id="ARBA00005417"/>
    </source>
</evidence>
<organism evidence="6 7">
    <name type="scientific">candidate division WWE3 bacterium</name>
    <dbReference type="NCBI Taxonomy" id="2053526"/>
    <lineage>
        <taxon>Bacteria</taxon>
        <taxon>Katanobacteria</taxon>
    </lineage>
</organism>
<dbReference type="PANTHER" id="PTHR42798">
    <property type="entry name" value="LIPOPROTEIN-RELEASING SYSTEM ATP-BINDING PROTEIN LOLD"/>
    <property type="match status" value="1"/>
</dbReference>
<protein>
    <submittedName>
        <fullName evidence="6">ABC transporter ATP-binding protein</fullName>
    </submittedName>
</protein>
<keyword evidence="4 6" id="KW-0067">ATP-binding</keyword>
<evidence type="ECO:0000313" key="6">
    <source>
        <dbReference type="EMBL" id="MCA9391638.1"/>
    </source>
</evidence>
<dbReference type="PROSITE" id="PS00211">
    <property type="entry name" value="ABC_TRANSPORTER_1"/>
    <property type="match status" value="1"/>
</dbReference>
<dbReference type="InterPro" id="IPR027417">
    <property type="entry name" value="P-loop_NTPase"/>
</dbReference>
<keyword evidence="2" id="KW-0813">Transport</keyword>
<accession>A0A955LJN4</accession>
<evidence type="ECO:0000256" key="3">
    <source>
        <dbReference type="ARBA" id="ARBA00022741"/>
    </source>
</evidence>
<dbReference type="SMART" id="SM00382">
    <property type="entry name" value="AAA"/>
    <property type="match status" value="1"/>
</dbReference>
<dbReference type="EMBL" id="JAGQKZ010000001">
    <property type="protein sequence ID" value="MCA9391638.1"/>
    <property type="molecule type" value="Genomic_DNA"/>
</dbReference>
<evidence type="ECO:0000313" key="7">
    <source>
        <dbReference type="Proteomes" id="UP000751518"/>
    </source>
</evidence>
<comment type="similarity">
    <text evidence="1">Belongs to the ABC transporter superfamily.</text>
</comment>
<evidence type="ECO:0000256" key="2">
    <source>
        <dbReference type="ARBA" id="ARBA00022448"/>
    </source>
</evidence>
<dbReference type="PROSITE" id="PS50893">
    <property type="entry name" value="ABC_TRANSPORTER_2"/>
    <property type="match status" value="1"/>
</dbReference>
<dbReference type="PANTHER" id="PTHR42798:SF2">
    <property type="entry name" value="ABC TRANSPORTER ATP-BINDING PROTEIN MG467-RELATED"/>
    <property type="match status" value="1"/>
</dbReference>
<dbReference type="InterPro" id="IPR017911">
    <property type="entry name" value="MacB-like_ATP-bd"/>
</dbReference>